<dbReference type="GO" id="GO:0012505">
    <property type="term" value="C:endomembrane system"/>
    <property type="evidence" value="ECO:0007669"/>
    <property type="project" value="TreeGrafter"/>
</dbReference>
<dbReference type="AlphaFoldDB" id="A0A9W8GYC4"/>
<evidence type="ECO:0000313" key="4">
    <source>
        <dbReference type="EMBL" id="KAJ2751214.1"/>
    </source>
</evidence>
<feature type="region of interest" description="Disordered" evidence="2">
    <location>
        <begin position="106"/>
        <end position="128"/>
    </location>
</feature>
<evidence type="ECO:0000313" key="5">
    <source>
        <dbReference type="Proteomes" id="UP001140011"/>
    </source>
</evidence>
<dbReference type="GO" id="GO:0016020">
    <property type="term" value="C:membrane"/>
    <property type="evidence" value="ECO:0007669"/>
    <property type="project" value="TreeGrafter"/>
</dbReference>
<name>A0A9W8GYC4_9FUNG</name>
<accession>A0A9W8GYC4</accession>
<dbReference type="PANTHER" id="PTHR10281:SF76">
    <property type="entry name" value="CALCUTTA CUP-RELATED"/>
    <property type="match status" value="1"/>
</dbReference>
<evidence type="ECO:0000259" key="3">
    <source>
        <dbReference type="SMART" id="SM01117"/>
    </source>
</evidence>
<dbReference type="PANTHER" id="PTHR10281">
    <property type="entry name" value="MEMBRANE-ASSOCIATED PROGESTERONE RECEPTOR COMPONENT-RELATED"/>
    <property type="match status" value="1"/>
</dbReference>
<proteinExistence type="inferred from homology"/>
<dbReference type="InterPro" id="IPR036400">
    <property type="entry name" value="Cyt_B5-like_heme/steroid_sf"/>
</dbReference>
<feature type="region of interest" description="Disordered" evidence="2">
    <location>
        <begin position="64"/>
        <end position="87"/>
    </location>
</feature>
<dbReference type="OrthoDB" id="547796at2759"/>
<feature type="domain" description="Cytochrome b5 heme-binding" evidence="3">
    <location>
        <begin position="6"/>
        <end position="108"/>
    </location>
</feature>
<protein>
    <submittedName>
        <fullName evidence="4">Steroid binding</fullName>
    </submittedName>
</protein>
<organism evidence="4 5">
    <name type="scientific">Coemansia pectinata</name>
    <dbReference type="NCBI Taxonomy" id="1052879"/>
    <lineage>
        <taxon>Eukaryota</taxon>
        <taxon>Fungi</taxon>
        <taxon>Fungi incertae sedis</taxon>
        <taxon>Zoopagomycota</taxon>
        <taxon>Kickxellomycotina</taxon>
        <taxon>Kickxellomycetes</taxon>
        <taxon>Kickxellales</taxon>
        <taxon>Kickxellaceae</taxon>
        <taxon>Coemansia</taxon>
    </lineage>
</organism>
<comment type="caution">
    <text evidence="4">The sequence shown here is derived from an EMBL/GenBank/DDBJ whole genome shotgun (WGS) entry which is preliminary data.</text>
</comment>
<sequence length="128" mass="14094">MSSQKFTLRELQNYTGERKGERILLGLNGKVYDVSTGASFYGPGNGYSVFAGRDSTVGLARGSLLRSEMPGPGDAPTTMDRLSETEQKAALSWETRLKQKYPVVGVLVKESPEKEDQEEDQDEEPESS</sequence>
<comment type="similarity">
    <text evidence="1">Belongs to the cytochrome b5 family. MAPR subfamily.</text>
</comment>
<feature type="compositionally biased region" description="Acidic residues" evidence="2">
    <location>
        <begin position="113"/>
        <end position="128"/>
    </location>
</feature>
<evidence type="ECO:0000256" key="1">
    <source>
        <dbReference type="ARBA" id="ARBA00038357"/>
    </source>
</evidence>
<dbReference type="SMART" id="SM01117">
    <property type="entry name" value="Cyt-b5"/>
    <property type="match status" value="1"/>
</dbReference>
<dbReference type="EMBL" id="JANBUH010000432">
    <property type="protein sequence ID" value="KAJ2751214.1"/>
    <property type="molecule type" value="Genomic_DNA"/>
</dbReference>
<dbReference type="Pfam" id="PF00173">
    <property type="entry name" value="Cyt-b5"/>
    <property type="match status" value="1"/>
</dbReference>
<dbReference type="Proteomes" id="UP001140011">
    <property type="component" value="Unassembled WGS sequence"/>
</dbReference>
<dbReference type="Gene3D" id="3.10.120.10">
    <property type="entry name" value="Cytochrome b5-like heme/steroid binding domain"/>
    <property type="match status" value="1"/>
</dbReference>
<dbReference type="InterPro" id="IPR001199">
    <property type="entry name" value="Cyt_B5-like_heme/steroid-bd"/>
</dbReference>
<reference evidence="4" key="1">
    <citation type="submission" date="2022-07" db="EMBL/GenBank/DDBJ databases">
        <title>Phylogenomic reconstructions and comparative analyses of Kickxellomycotina fungi.</title>
        <authorList>
            <person name="Reynolds N.K."/>
            <person name="Stajich J.E."/>
            <person name="Barry K."/>
            <person name="Grigoriev I.V."/>
            <person name="Crous P."/>
            <person name="Smith M.E."/>
        </authorList>
    </citation>
    <scope>NUCLEOTIDE SEQUENCE</scope>
    <source>
        <strain evidence="4">BCRC 34297</strain>
    </source>
</reference>
<keyword evidence="5" id="KW-1185">Reference proteome</keyword>
<dbReference type="InterPro" id="IPR050577">
    <property type="entry name" value="MAPR/NEUFC/NENF-like"/>
</dbReference>
<evidence type="ECO:0000256" key="2">
    <source>
        <dbReference type="SAM" id="MobiDB-lite"/>
    </source>
</evidence>
<dbReference type="SUPFAM" id="SSF55856">
    <property type="entry name" value="Cytochrome b5-like heme/steroid binding domain"/>
    <property type="match status" value="1"/>
</dbReference>
<gene>
    <name evidence="4" type="primary">PGRMC2</name>
    <name evidence="4" type="ORF">GGI19_004625</name>
</gene>